<organism evidence="1 2">
    <name type="scientific">Streblomastix strix</name>
    <dbReference type="NCBI Taxonomy" id="222440"/>
    <lineage>
        <taxon>Eukaryota</taxon>
        <taxon>Metamonada</taxon>
        <taxon>Preaxostyla</taxon>
        <taxon>Oxymonadida</taxon>
        <taxon>Streblomastigidae</taxon>
        <taxon>Streblomastix</taxon>
    </lineage>
</organism>
<evidence type="ECO:0000313" key="1">
    <source>
        <dbReference type="EMBL" id="KAA6357615.1"/>
    </source>
</evidence>
<dbReference type="EMBL" id="SNRW01031130">
    <property type="protein sequence ID" value="KAA6357615.1"/>
    <property type="molecule type" value="Genomic_DNA"/>
</dbReference>
<comment type="caution">
    <text evidence="1">The sequence shown here is derived from an EMBL/GenBank/DDBJ whole genome shotgun (WGS) entry which is preliminary data.</text>
</comment>
<evidence type="ECO:0000313" key="2">
    <source>
        <dbReference type="Proteomes" id="UP000324800"/>
    </source>
</evidence>
<dbReference type="Proteomes" id="UP000324800">
    <property type="component" value="Unassembled WGS sequence"/>
</dbReference>
<sequence length="67" mass="7690">FRVTAIQMLSEQCAMNLMILTKEMTEVYTESASPSVVEPYPKRLINRISRWDVMEAEQIDQKGADVP</sequence>
<feature type="non-terminal residue" evidence="1">
    <location>
        <position position="1"/>
    </location>
</feature>
<protein>
    <submittedName>
        <fullName evidence="1">Uncharacterized protein</fullName>
    </submittedName>
</protein>
<dbReference type="AlphaFoldDB" id="A0A5J4TJI8"/>
<accession>A0A5J4TJI8</accession>
<proteinExistence type="predicted"/>
<gene>
    <name evidence="1" type="ORF">EZS28_046857</name>
</gene>
<reference evidence="1 2" key="1">
    <citation type="submission" date="2019-03" db="EMBL/GenBank/DDBJ databases">
        <title>Single cell metagenomics reveals metabolic interactions within the superorganism composed of flagellate Streblomastix strix and complex community of Bacteroidetes bacteria on its surface.</title>
        <authorList>
            <person name="Treitli S.C."/>
            <person name="Kolisko M."/>
            <person name="Husnik F."/>
            <person name="Keeling P."/>
            <person name="Hampl V."/>
        </authorList>
    </citation>
    <scope>NUCLEOTIDE SEQUENCE [LARGE SCALE GENOMIC DNA]</scope>
    <source>
        <strain evidence="1">ST1C</strain>
    </source>
</reference>
<name>A0A5J4TJI8_9EUKA</name>